<protein>
    <recommendedName>
        <fullName evidence="5">Serine protease</fullName>
    </recommendedName>
</protein>
<sequence>MNKIRLMLMMSILFISVVMFGHTAHAETSQNIDVYEQLQLREDFGFPVDEKTVERMLSSNEFSQDEYGILLTKAEQIMMKEKFRMQNEVVPRLKELLQLNHIEPAGIIINQKENNIIVMVKELDKLQHIIDNEALFSVDHTIVKYINAQYSEKDLDEFSHAIWEAADHLLTEGIEIVSTSIELKDEKVHIGVYDKTNATEQKIIQYFSSFPVEVMEVEEPTDFASPYGGEKIVSERGAGCSVGYSAKSSSTYYLVTAGHCSLENGKFLSGEDWYYKSKSNSNYLGTAYDYQYRGAVDAMIIKVSSSKTNNKININGSSRTMTSSEGRNADNVGQIVCRVGFASGKAQCGELKSKNVSYRINGVQFNNLRGASVTSTNGDSGGTIYADYKYIGITKGRGGGYNTTYSQIGEINSSLGISTIIR</sequence>
<keyword evidence="1" id="KW-0645">Protease</keyword>
<name>A0ABT9WPR7_9BACI</name>
<comment type="caution">
    <text evidence="3">The sequence shown here is derived from an EMBL/GenBank/DDBJ whole genome shotgun (WGS) entry which is preliminary data.</text>
</comment>
<feature type="chain" id="PRO_5046077754" description="Serine protease" evidence="2">
    <location>
        <begin position="27"/>
        <end position="422"/>
    </location>
</feature>
<evidence type="ECO:0008006" key="5">
    <source>
        <dbReference type="Google" id="ProtNLM"/>
    </source>
</evidence>
<dbReference type="InterPro" id="IPR043504">
    <property type="entry name" value="Peptidase_S1_PA_chymotrypsin"/>
</dbReference>
<keyword evidence="2" id="KW-0732">Signal</keyword>
<accession>A0ABT9WPR7</accession>
<proteinExistence type="predicted"/>
<keyword evidence="1" id="KW-0720">Serine protease</keyword>
<evidence type="ECO:0000313" key="4">
    <source>
        <dbReference type="Proteomes" id="UP001223586"/>
    </source>
</evidence>
<dbReference type="EMBL" id="JAUSTT010000005">
    <property type="protein sequence ID" value="MDQ0175282.1"/>
    <property type="molecule type" value="Genomic_DNA"/>
</dbReference>
<dbReference type="Gene3D" id="2.40.10.10">
    <property type="entry name" value="Trypsin-like serine proteases"/>
    <property type="match status" value="2"/>
</dbReference>
<dbReference type="SUPFAM" id="SSF50494">
    <property type="entry name" value="Trypsin-like serine proteases"/>
    <property type="match status" value="1"/>
</dbReference>
<reference evidence="3 4" key="1">
    <citation type="submission" date="2023-07" db="EMBL/GenBank/DDBJ databases">
        <title>Genomic Encyclopedia of Type Strains, Phase IV (KMG-IV): sequencing the most valuable type-strain genomes for metagenomic binning, comparative biology and taxonomic classification.</title>
        <authorList>
            <person name="Goeker M."/>
        </authorList>
    </citation>
    <scope>NUCLEOTIDE SEQUENCE [LARGE SCALE GENOMIC DNA]</scope>
    <source>
        <strain evidence="3 4">DSM 23837</strain>
    </source>
</reference>
<evidence type="ECO:0000256" key="1">
    <source>
        <dbReference type="ARBA" id="ARBA00022825"/>
    </source>
</evidence>
<feature type="signal peptide" evidence="2">
    <location>
        <begin position="1"/>
        <end position="26"/>
    </location>
</feature>
<dbReference type="RefSeq" id="WP_307227469.1">
    <property type="nucleotide sequence ID" value="NZ_JAUSTT010000005.1"/>
</dbReference>
<dbReference type="CDD" id="cd21112">
    <property type="entry name" value="alphaLP-like"/>
    <property type="match status" value="1"/>
</dbReference>
<organism evidence="3 4">
    <name type="scientific">Bacillus chungangensis</name>
    <dbReference type="NCBI Taxonomy" id="587633"/>
    <lineage>
        <taxon>Bacteria</taxon>
        <taxon>Bacillati</taxon>
        <taxon>Bacillota</taxon>
        <taxon>Bacilli</taxon>
        <taxon>Bacillales</taxon>
        <taxon>Bacillaceae</taxon>
        <taxon>Bacillus</taxon>
    </lineage>
</organism>
<keyword evidence="4" id="KW-1185">Reference proteome</keyword>
<dbReference type="InterPro" id="IPR009003">
    <property type="entry name" value="Peptidase_S1_PA"/>
</dbReference>
<keyword evidence="1" id="KW-0378">Hydrolase</keyword>
<dbReference type="Proteomes" id="UP001223586">
    <property type="component" value="Unassembled WGS sequence"/>
</dbReference>
<gene>
    <name evidence="3" type="ORF">J2S08_001116</name>
</gene>
<evidence type="ECO:0000256" key="2">
    <source>
        <dbReference type="SAM" id="SignalP"/>
    </source>
</evidence>
<evidence type="ECO:0000313" key="3">
    <source>
        <dbReference type="EMBL" id="MDQ0175282.1"/>
    </source>
</evidence>